<dbReference type="AlphaFoldDB" id="X0SS12"/>
<dbReference type="InterPro" id="IPR036412">
    <property type="entry name" value="HAD-like_sf"/>
</dbReference>
<protein>
    <recommendedName>
        <fullName evidence="2">Haloacid dehalogenase-like hydrolase</fullName>
    </recommendedName>
</protein>
<name>X0SS12_9ZZZZ</name>
<dbReference type="InterPro" id="IPR023214">
    <property type="entry name" value="HAD_sf"/>
</dbReference>
<evidence type="ECO:0000313" key="1">
    <source>
        <dbReference type="EMBL" id="GAF83854.1"/>
    </source>
</evidence>
<dbReference type="GO" id="GO:0006281">
    <property type="term" value="P:DNA repair"/>
    <property type="evidence" value="ECO:0007669"/>
    <property type="project" value="TreeGrafter"/>
</dbReference>
<sequence length="270" mass="30207">MAKADPHVKLKAFQPTCEYFVGIDSDGCAFDTMEPKHKECFCPTTVWIWNLASVSKYAREAWDFVNLYSKLRGCNRFLALQHVMNLLREREEVQRRGVPIPELPDLKAWTERESALGNPALEAEVKKTENAELARCLDWSRQINAAVARIVKGVPPFPGVRESLELLAGKADLMVVSATPGEALEREWEEHGIARYMGLIAGQEMGSKKEHLQIAAGGKYPPEKILMIGDAPGDLKAAQANKAMFYPVNPGHEEDSWDRFVREAGPKFLA</sequence>
<proteinExistence type="predicted"/>
<gene>
    <name evidence="1" type="ORF">S01H1_09442</name>
</gene>
<dbReference type="EMBL" id="BARS01004824">
    <property type="protein sequence ID" value="GAF83854.1"/>
    <property type="molecule type" value="Genomic_DNA"/>
</dbReference>
<dbReference type="InterPro" id="IPR050155">
    <property type="entry name" value="HAD-like_hydrolase_sf"/>
</dbReference>
<dbReference type="PANTHER" id="PTHR43434">
    <property type="entry name" value="PHOSPHOGLYCOLATE PHOSPHATASE"/>
    <property type="match status" value="1"/>
</dbReference>
<dbReference type="GO" id="GO:0008967">
    <property type="term" value="F:phosphoglycolate phosphatase activity"/>
    <property type="evidence" value="ECO:0007669"/>
    <property type="project" value="TreeGrafter"/>
</dbReference>
<evidence type="ECO:0008006" key="2">
    <source>
        <dbReference type="Google" id="ProtNLM"/>
    </source>
</evidence>
<accession>X0SS12</accession>
<reference evidence="1" key="1">
    <citation type="journal article" date="2014" name="Front. Microbiol.">
        <title>High frequency of phylogenetically diverse reductive dehalogenase-homologous genes in deep subseafloor sedimentary metagenomes.</title>
        <authorList>
            <person name="Kawai M."/>
            <person name="Futagami T."/>
            <person name="Toyoda A."/>
            <person name="Takaki Y."/>
            <person name="Nishi S."/>
            <person name="Hori S."/>
            <person name="Arai W."/>
            <person name="Tsubouchi T."/>
            <person name="Morono Y."/>
            <person name="Uchiyama I."/>
            <person name="Ito T."/>
            <person name="Fujiyama A."/>
            <person name="Inagaki F."/>
            <person name="Takami H."/>
        </authorList>
    </citation>
    <scope>NUCLEOTIDE SEQUENCE</scope>
    <source>
        <strain evidence="1">Expedition CK06-06</strain>
    </source>
</reference>
<dbReference type="InterPro" id="IPR041492">
    <property type="entry name" value="HAD_2"/>
</dbReference>
<feature type="non-terminal residue" evidence="1">
    <location>
        <position position="270"/>
    </location>
</feature>
<dbReference type="PANTHER" id="PTHR43434:SF1">
    <property type="entry name" value="PHOSPHOGLYCOLATE PHOSPHATASE"/>
    <property type="match status" value="1"/>
</dbReference>
<dbReference type="Pfam" id="PF13419">
    <property type="entry name" value="HAD_2"/>
    <property type="match status" value="1"/>
</dbReference>
<dbReference type="GO" id="GO:0005829">
    <property type="term" value="C:cytosol"/>
    <property type="evidence" value="ECO:0007669"/>
    <property type="project" value="TreeGrafter"/>
</dbReference>
<comment type="caution">
    <text evidence="1">The sequence shown here is derived from an EMBL/GenBank/DDBJ whole genome shotgun (WGS) entry which is preliminary data.</text>
</comment>
<dbReference type="SUPFAM" id="SSF56784">
    <property type="entry name" value="HAD-like"/>
    <property type="match status" value="1"/>
</dbReference>
<dbReference type="Gene3D" id="3.40.50.1000">
    <property type="entry name" value="HAD superfamily/HAD-like"/>
    <property type="match status" value="1"/>
</dbReference>
<organism evidence="1">
    <name type="scientific">marine sediment metagenome</name>
    <dbReference type="NCBI Taxonomy" id="412755"/>
    <lineage>
        <taxon>unclassified sequences</taxon>
        <taxon>metagenomes</taxon>
        <taxon>ecological metagenomes</taxon>
    </lineage>
</organism>